<dbReference type="GO" id="GO:0008666">
    <property type="term" value="F:2,3,4,5-tetrahydropyridine-2,6-dicarboxylate N-succinyltransferase activity"/>
    <property type="evidence" value="ECO:0007669"/>
    <property type="project" value="UniProtKB-EC"/>
</dbReference>
<dbReference type="UniPathway" id="UPA00659"/>
<dbReference type="CDD" id="cd06558">
    <property type="entry name" value="crotonase-like"/>
    <property type="match status" value="1"/>
</dbReference>
<name>U2WBU2_9PROT</name>
<dbReference type="NCBIfam" id="NF005699">
    <property type="entry name" value="PRK07509.1"/>
    <property type="match status" value="1"/>
</dbReference>
<dbReference type="AlphaFoldDB" id="U2WBU2"/>
<comment type="caution">
    <text evidence="6">The sequence shown here is derived from an EMBL/GenBank/DDBJ whole genome shotgun (WGS) entry which is preliminary data.</text>
</comment>
<dbReference type="PANTHER" id="PTHR43149:SF1">
    <property type="entry name" value="DELTA(3,5)-DELTA(2,4)-DIENOYL-COA ISOMERASE, MITOCHONDRIAL"/>
    <property type="match status" value="1"/>
</dbReference>
<accession>U2WBU2</accession>
<keyword evidence="5" id="KW-0413">Isomerase</keyword>
<reference evidence="6 7" key="1">
    <citation type="journal article" date="2014" name="FEMS Microbiol. Ecol.">
        <title>Genomic differentiation among two strains of the PS1 clade isolated from geographically separated marine habitats.</title>
        <authorList>
            <person name="Jimenez-Infante F."/>
            <person name="Ngugi D.K."/>
            <person name="Alam I."/>
            <person name="Rashid M."/>
            <person name="Baalawi W."/>
            <person name="Kamau A.A."/>
            <person name="Bajic V.B."/>
            <person name="Stingl U."/>
        </authorList>
    </citation>
    <scope>NUCLEOTIDE SEQUENCE [LARGE SCALE GENOMIC DNA]</scope>
    <source>
        <strain evidence="6 7">RS24</strain>
    </source>
</reference>
<comment type="similarity">
    <text evidence="2">Belongs to the enoyl-CoA hydratase/isomerase family.</text>
</comment>
<evidence type="ECO:0000313" key="7">
    <source>
        <dbReference type="Proteomes" id="UP000016762"/>
    </source>
</evidence>
<keyword evidence="6" id="KW-0012">Acyltransferase</keyword>
<dbReference type="Gene3D" id="1.10.12.10">
    <property type="entry name" value="Lyase 2-enoyl-coa Hydratase, Chain A, domain 2"/>
    <property type="match status" value="1"/>
</dbReference>
<organism evidence="6 7">
    <name type="scientific">Candidatus Micropelagius thuwalensis</name>
    <dbReference type="NCBI Taxonomy" id="1397666"/>
    <lineage>
        <taxon>Bacteria</taxon>
        <taxon>Pseudomonadati</taxon>
        <taxon>Pseudomonadota</taxon>
        <taxon>Alphaproteobacteria</taxon>
        <taxon>PS1 clade</taxon>
        <taxon>Candidatus Micropelagius</taxon>
    </lineage>
</organism>
<dbReference type="InterPro" id="IPR045002">
    <property type="entry name" value="Ech1-like"/>
</dbReference>
<dbReference type="Pfam" id="PF00378">
    <property type="entry name" value="ECH_1"/>
    <property type="match status" value="1"/>
</dbReference>
<dbReference type="PANTHER" id="PTHR43149">
    <property type="entry name" value="ENOYL-COA HYDRATASE"/>
    <property type="match status" value="1"/>
</dbReference>
<proteinExistence type="inferred from homology"/>
<dbReference type="GO" id="GO:0006635">
    <property type="term" value="P:fatty acid beta-oxidation"/>
    <property type="evidence" value="ECO:0007669"/>
    <property type="project" value="UniProtKB-UniPathway"/>
</dbReference>
<keyword evidence="6" id="KW-0808">Transferase</keyword>
<dbReference type="PATRIC" id="fig|1397666.3.peg.887"/>
<keyword evidence="7" id="KW-1185">Reference proteome</keyword>
<dbReference type="STRING" id="1397666.RS24_00980"/>
<dbReference type="Gene3D" id="3.90.226.10">
    <property type="entry name" value="2-enoyl-CoA Hydratase, Chain A, domain 1"/>
    <property type="match status" value="1"/>
</dbReference>
<gene>
    <name evidence="6" type="ORF">RS24_00980</name>
</gene>
<evidence type="ECO:0000256" key="2">
    <source>
        <dbReference type="ARBA" id="ARBA00005254"/>
    </source>
</evidence>
<evidence type="ECO:0000256" key="5">
    <source>
        <dbReference type="ARBA" id="ARBA00023235"/>
    </source>
</evidence>
<dbReference type="EC" id="2.3.1.117" evidence="6"/>
<keyword evidence="3" id="KW-0276">Fatty acid metabolism</keyword>
<dbReference type="Proteomes" id="UP000016762">
    <property type="component" value="Unassembled WGS sequence"/>
</dbReference>
<comment type="pathway">
    <text evidence="1">Lipid metabolism; fatty acid beta-oxidation.</text>
</comment>
<dbReference type="GO" id="GO:0016853">
    <property type="term" value="F:isomerase activity"/>
    <property type="evidence" value="ECO:0007669"/>
    <property type="project" value="UniProtKB-KW"/>
</dbReference>
<evidence type="ECO:0000256" key="1">
    <source>
        <dbReference type="ARBA" id="ARBA00005005"/>
    </source>
</evidence>
<evidence type="ECO:0000313" key="6">
    <source>
        <dbReference type="EMBL" id="ERL47039.1"/>
    </source>
</evidence>
<dbReference type="EMBL" id="AWXE01000003">
    <property type="protein sequence ID" value="ERL47039.1"/>
    <property type="molecule type" value="Genomic_DNA"/>
</dbReference>
<dbReference type="InterPro" id="IPR001753">
    <property type="entry name" value="Enoyl-CoA_hydra/iso"/>
</dbReference>
<dbReference type="eggNOG" id="COG1024">
    <property type="taxonomic scope" value="Bacteria"/>
</dbReference>
<dbReference type="SUPFAM" id="SSF52096">
    <property type="entry name" value="ClpP/crotonase"/>
    <property type="match status" value="1"/>
</dbReference>
<keyword evidence="4" id="KW-0443">Lipid metabolism</keyword>
<protein>
    <submittedName>
        <fullName evidence="6">2345-tetrahydropyridine-2-carboxylate N-succinyltransferase</fullName>
        <ecNumber evidence="6">2.3.1.117</ecNumber>
    </submittedName>
</protein>
<sequence>MKDKMMQDRVSITRHGHVAHVEMIREDKMNALDKDMMEGLVEAAETLSQEDDVRAVVLSGRGKAFCAGLDVSNFASMMSGEKSKVETIPLTERTHGIANLFQKCSFAWHQLEVPVIAAAHNTCIGGGLQIYLGSDIRFAAPGTKFSIMEIKWGLIPDMGATPIMYHLARRDVINELTYTGRIFESEEAHQIGFVSHIAEDPFAAALEMAQTIASKNPDAIRASKKLLSRAPYLSEAEGLMMEAELQQAVIGTPNQIEAVMAEMEKRPAKFSDSKK</sequence>
<evidence type="ECO:0000256" key="3">
    <source>
        <dbReference type="ARBA" id="ARBA00022832"/>
    </source>
</evidence>
<evidence type="ECO:0000256" key="4">
    <source>
        <dbReference type="ARBA" id="ARBA00023098"/>
    </source>
</evidence>
<dbReference type="InterPro" id="IPR029045">
    <property type="entry name" value="ClpP/crotonase-like_dom_sf"/>
</dbReference>
<dbReference type="InterPro" id="IPR014748">
    <property type="entry name" value="Enoyl-CoA_hydra_C"/>
</dbReference>